<keyword evidence="1" id="KW-0472">Membrane</keyword>
<dbReference type="RefSeq" id="WP_283422631.1">
    <property type="nucleotide sequence ID" value="NZ_FXTZ01000008.1"/>
</dbReference>
<keyword evidence="3" id="KW-1185">Reference proteome</keyword>
<dbReference type="InterPro" id="IPR036648">
    <property type="entry name" value="CN_Hdrase_a/SCN_Hdrase_g_sf"/>
</dbReference>
<comment type="caution">
    <text evidence="2">The sequence shown here is derived from an EMBL/GenBank/DDBJ whole genome shotgun (WGS) entry which is preliminary data.</text>
</comment>
<dbReference type="EMBL" id="FXTZ01000008">
    <property type="protein sequence ID" value="SMP25777.1"/>
    <property type="molecule type" value="Genomic_DNA"/>
</dbReference>
<dbReference type="Proteomes" id="UP001157960">
    <property type="component" value="Unassembled WGS sequence"/>
</dbReference>
<evidence type="ECO:0000256" key="1">
    <source>
        <dbReference type="SAM" id="Phobius"/>
    </source>
</evidence>
<protein>
    <submittedName>
        <fullName evidence="2">Class IIb bacteriocin, lactobin A/cerein 7B family</fullName>
    </submittedName>
</protein>
<proteinExistence type="predicted"/>
<feature type="transmembrane region" description="Helical" evidence="1">
    <location>
        <begin position="97"/>
        <end position="116"/>
    </location>
</feature>
<organism evidence="2 3">
    <name type="scientific">Chryseobacterium profundimaris</name>
    <dbReference type="NCBI Taxonomy" id="1387275"/>
    <lineage>
        <taxon>Bacteria</taxon>
        <taxon>Pseudomonadati</taxon>
        <taxon>Bacteroidota</taxon>
        <taxon>Flavobacteriia</taxon>
        <taxon>Flavobacteriales</taxon>
        <taxon>Weeksellaceae</taxon>
        <taxon>Chryseobacterium group</taxon>
        <taxon>Chryseobacterium</taxon>
    </lineage>
</organism>
<accession>A0ABY1P3T3</accession>
<evidence type="ECO:0000313" key="3">
    <source>
        <dbReference type="Proteomes" id="UP001157960"/>
    </source>
</evidence>
<evidence type="ECO:0000313" key="2">
    <source>
        <dbReference type="EMBL" id="SMP25777.1"/>
    </source>
</evidence>
<dbReference type="InterPro" id="IPR023991">
    <property type="entry name" value="Bacteriocin_IIb_lactobn/cerein"/>
</dbReference>
<keyword evidence="1" id="KW-1133">Transmembrane helix</keyword>
<dbReference type="NCBIfam" id="TIGR03949">
    <property type="entry name" value="bact_IIb_cerein"/>
    <property type="match status" value="1"/>
</dbReference>
<dbReference type="Gene3D" id="3.90.330.10">
    <property type="entry name" value="Nitrile hydratase alpha /Thiocyanate hydrolase gamma"/>
    <property type="match status" value="1"/>
</dbReference>
<dbReference type="SUPFAM" id="SSF56209">
    <property type="entry name" value="Nitrile hydratase alpha chain"/>
    <property type="match status" value="1"/>
</dbReference>
<reference evidence="2 3" key="1">
    <citation type="submission" date="2017-05" db="EMBL/GenBank/DDBJ databases">
        <authorList>
            <person name="Varghese N."/>
            <person name="Submissions S."/>
        </authorList>
    </citation>
    <scope>NUCLEOTIDE SEQUENCE [LARGE SCALE GENOMIC DNA]</scope>
    <source>
        <strain evidence="2 3">DSM 28214</strain>
    </source>
</reference>
<sequence>MNITIEQQEKGAELMKTLTQKAWESAAFKDQLVKNPVAAIEQATGKQISDLNGKRIVVEDQTDDSIIYLNIPAKVDLNELELTEEQLEMISGGLTPAAYVAGVALGIGVCALVDYIRG</sequence>
<gene>
    <name evidence="2" type="ORF">SAMN06264346_108184</name>
</gene>
<name>A0ABY1P3T3_9FLAO</name>
<keyword evidence="1" id="KW-0812">Transmembrane</keyword>